<evidence type="ECO:0008006" key="3">
    <source>
        <dbReference type="Google" id="ProtNLM"/>
    </source>
</evidence>
<dbReference type="Proteomes" id="UP000285610">
    <property type="component" value="Unassembled WGS sequence"/>
</dbReference>
<reference evidence="1 2" key="1">
    <citation type="submission" date="2018-08" db="EMBL/GenBank/DDBJ databases">
        <title>A genome reference for cultivated species of the human gut microbiota.</title>
        <authorList>
            <person name="Zou Y."/>
            <person name="Xue W."/>
            <person name="Luo G."/>
        </authorList>
    </citation>
    <scope>NUCLEOTIDE SEQUENCE [LARGE SCALE GENOMIC DNA]</scope>
    <source>
        <strain evidence="1 2">AF33-12</strain>
    </source>
</reference>
<name>A0A415SAT0_MEDGN</name>
<accession>A0A415SAT0</accession>
<dbReference type="RefSeq" id="WP_004614263.1">
    <property type="nucleotide sequence ID" value="NZ_JBCPGC010000056.1"/>
</dbReference>
<sequence length="169" mass="19947">MMVDNYFDRYKEELELIDTQNRVELDLYSIIANIIRSAKSAKNISLRDVTGRRETDFSRKYMGDSGFPDFVVRSREKSNTAKIFGAIEIKYISENLDKQDHLNQLSGHISFYKKVIYTNGLEWRFYNNSFLPESCPIILGTYDKGIFVWNTKEEWDKLLIKLDEICWNS</sequence>
<evidence type="ECO:0000313" key="2">
    <source>
        <dbReference type="Proteomes" id="UP000285610"/>
    </source>
</evidence>
<gene>
    <name evidence="1" type="ORF">DWZ50_06770</name>
</gene>
<dbReference type="EMBL" id="QRQE01000013">
    <property type="protein sequence ID" value="RHM77642.1"/>
    <property type="molecule type" value="Genomic_DNA"/>
</dbReference>
<organism evidence="1 2">
    <name type="scientific">Mediterraneibacter gnavus</name>
    <name type="common">Ruminococcus gnavus</name>
    <dbReference type="NCBI Taxonomy" id="33038"/>
    <lineage>
        <taxon>Bacteria</taxon>
        <taxon>Bacillati</taxon>
        <taxon>Bacillota</taxon>
        <taxon>Clostridia</taxon>
        <taxon>Lachnospirales</taxon>
        <taxon>Lachnospiraceae</taxon>
        <taxon>Mediterraneibacter</taxon>
    </lineage>
</organism>
<protein>
    <recommendedName>
        <fullName evidence="3">Type I restriction enzyme R protein N-terminal domain-containing protein</fullName>
    </recommendedName>
</protein>
<dbReference type="AlphaFoldDB" id="A0A415SAT0"/>
<proteinExistence type="predicted"/>
<comment type="caution">
    <text evidence="1">The sequence shown here is derived from an EMBL/GenBank/DDBJ whole genome shotgun (WGS) entry which is preliminary data.</text>
</comment>
<evidence type="ECO:0000313" key="1">
    <source>
        <dbReference type="EMBL" id="RHM77642.1"/>
    </source>
</evidence>